<name>A0A919K3G4_9ACTN</name>
<accession>A0A919K3G4</accession>
<dbReference type="Proteomes" id="UP000636960">
    <property type="component" value="Unassembled WGS sequence"/>
</dbReference>
<gene>
    <name evidence="1" type="ORF">Ari01nite_55540</name>
</gene>
<keyword evidence="2" id="KW-1185">Reference proteome</keyword>
<evidence type="ECO:0000313" key="1">
    <source>
        <dbReference type="EMBL" id="GIE98089.1"/>
    </source>
</evidence>
<sequence length="61" mass="6176">MRAEDFSTAASACAWKRAICDAAAVFAPVTNMGDSYGGGRTRGKGGFCLGGEPGGRGFSRA</sequence>
<proteinExistence type="predicted"/>
<organism evidence="1 2">
    <name type="scientific">Paractinoplanes rishiriensis</name>
    <dbReference type="NCBI Taxonomy" id="1050105"/>
    <lineage>
        <taxon>Bacteria</taxon>
        <taxon>Bacillati</taxon>
        <taxon>Actinomycetota</taxon>
        <taxon>Actinomycetes</taxon>
        <taxon>Micromonosporales</taxon>
        <taxon>Micromonosporaceae</taxon>
        <taxon>Paractinoplanes</taxon>
    </lineage>
</organism>
<evidence type="ECO:0000313" key="2">
    <source>
        <dbReference type="Proteomes" id="UP000636960"/>
    </source>
</evidence>
<comment type="caution">
    <text evidence="1">The sequence shown here is derived from an EMBL/GenBank/DDBJ whole genome shotgun (WGS) entry which is preliminary data.</text>
</comment>
<dbReference type="EMBL" id="BOMV01000059">
    <property type="protein sequence ID" value="GIE98089.1"/>
    <property type="molecule type" value="Genomic_DNA"/>
</dbReference>
<reference evidence="1" key="1">
    <citation type="submission" date="2021-01" db="EMBL/GenBank/DDBJ databases">
        <title>Whole genome shotgun sequence of Actinoplanes rishiriensis NBRC 108556.</title>
        <authorList>
            <person name="Komaki H."/>
            <person name="Tamura T."/>
        </authorList>
    </citation>
    <scope>NUCLEOTIDE SEQUENCE</scope>
    <source>
        <strain evidence="1">NBRC 108556</strain>
    </source>
</reference>
<dbReference type="AlphaFoldDB" id="A0A919K3G4"/>
<protein>
    <submittedName>
        <fullName evidence="1">Uncharacterized protein</fullName>
    </submittedName>
</protein>